<protein>
    <submittedName>
        <fullName evidence="1">Uncharacterized protein</fullName>
    </submittedName>
</protein>
<comment type="caution">
    <text evidence="1">The sequence shown here is derived from an EMBL/GenBank/DDBJ whole genome shotgun (WGS) entry which is preliminary data.</text>
</comment>
<dbReference type="Proteomes" id="UP000325313">
    <property type="component" value="Unassembled WGS sequence"/>
</dbReference>
<dbReference type="OrthoDB" id="2505424at2759"/>
<proteinExistence type="predicted"/>
<evidence type="ECO:0000313" key="4">
    <source>
        <dbReference type="Proteomes" id="UP000325313"/>
    </source>
</evidence>
<name>A0A5B0N3H4_PUCGR</name>
<dbReference type="EMBL" id="VDEP01000205">
    <property type="protein sequence ID" value="KAA1123942.1"/>
    <property type="molecule type" value="Genomic_DNA"/>
</dbReference>
<sequence>MPKASSSRFNETLTSYTTRTQNKHLASLPAYNSPLCQALYEFMRLLLGIKKNSDPWPPSPTPTQLAQFHSRWCPDDPEKRLINAISQQVATGSEPASSDLGKKKTLHSTLQTTFVKHLKEISFPHAGFNWNEPGFSPWNEAFSDLILRHWDHARVTGALIAYSMAPRPAADPAIIKSLIHRWFNGRQDELRREQRKPGSAENKKKMIKRSHLRKRLAKNRTDTLRRLNVDKKFQEIFADPQCTSDTEELEDGTQVKVRLAWRSKIADALAVKIDQITIRRKEKDHRKAFGPAQLLEIRRQQSTAINSACSQAKIPRCLAQDWYDGQLLEDLGKAARQQLDDKAPLGLSDLWFDLDQFMPSP</sequence>
<dbReference type="AlphaFoldDB" id="A0A5B0N3H4"/>
<keyword evidence="3" id="KW-1185">Reference proteome</keyword>
<reference evidence="3 4" key="1">
    <citation type="submission" date="2019-05" db="EMBL/GenBank/DDBJ databases">
        <title>Emergence of the Ug99 lineage of the wheat stem rust pathogen through somatic hybridization.</title>
        <authorList>
            <person name="Li F."/>
            <person name="Upadhyaya N.M."/>
            <person name="Sperschneider J."/>
            <person name="Matny O."/>
            <person name="Nguyen-Phuc H."/>
            <person name="Mago R."/>
            <person name="Raley C."/>
            <person name="Miller M.E."/>
            <person name="Silverstein K.A.T."/>
            <person name="Henningsen E."/>
            <person name="Hirsch C.D."/>
            <person name="Visser B."/>
            <person name="Pretorius Z.A."/>
            <person name="Steffenson B.J."/>
            <person name="Schwessinger B."/>
            <person name="Dodds P.N."/>
            <person name="Figueroa M."/>
        </authorList>
    </citation>
    <scope>NUCLEOTIDE SEQUENCE [LARGE SCALE GENOMIC DNA]</scope>
    <source>
        <strain evidence="1">21-0</strain>
        <strain evidence="2 4">Ug99</strain>
    </source>
</reference>
<dbReference type="Proteomes" id="UP000324748">
    <property type="component" value="Unassembled WGS sequence"/>
</dbReference>
<evidence type="ECO:0000313" key="2">
    <source>
        <dbReference type="EMBL" id="KAA1123942.1"/>
    </source>
</evidence>
<dbReference type="EMBL" id="VSWC01000119">
    <property type="protein sequence ID" value="KAA1083133.1"/>
    <property type="molecule type" value="Genomic_DNA"/>
</dbReference>
<organism evidence="1 3">
    <name type="scientific">Puccinia graminis f. sp. tritici</name>
    <dbReference type="NCBI Taxonomy" id="56615"/>
    <lineage>
        <taxon>Eukaryota</taxon>
        <taxon>Fungi</taxon>
        <taxon>Dikarya</taxon>
        <taxon>Basidiomycota</taxon>
        <taxon>Pucciniomycotina</taxon>
        <taxon>Pucciniomycetes</taxon>
        <taxon>Pucciniales</taxon>
        <taxon>Pucciniaceae</taxon>
        <taxon>Puccinia</taxon>
    </lineage>
</organism>
<gene>
    <name evidence="1" type="ORF">PGT21_026012</name>
    <name evidence="2" type="ORF">PGTUg99_006835</name>
</gene>
<evidence type="ECO:0000313" key="3">
    <source>
        <dbReference type="Proteomes" id="UP000324748"/>
    </source>
</evidence>
<accession>A0A5B0N3H4</accession>
<evidence type="ECO:0000313" key="1">
    <source>
        <dbReference type="EMBL" id="KAA1083133.1"/>
    </source>
</evidence>